<evidence type="ECO:0000313" key="4">
    <source>
        <dbReference type="EMBL" id="UVC49671.1"/>
    </source>
</evidence>
<dbReference type="EMBL" id="CP056070">
    <property type="protein sequence ID" value="UVC49671.1"/>
    <property type="molecule type" value="Genomic_DNA"/>
</dbReference>
<proteinExistence type="predicted"/>
<dbReference type="AlphaFoldDB" id="A0A976SIW5"/>
<dbReference type="Pfam" id="PF04969">
    <property type="entry name" value="CS"/>
    <property type="match status" value="1"/>
</dbReference>
<reference evidence="4" key="1">
    <citation type="submission" date="2022-07" db="EMBL/GenBank/DDBJ databases">
        <title>Evaluation of T. orientalis genome assembly methods using nanopore sequencing and analysis of variation between genomes.</title>
        <authorList>
            <person name="Yam J."/>
            <person name="Micallef M.L."/>
            <person name="Liu M."/>
            <person name="Djordjevic S.P."/>
            <person name="Bogema D.R."/>
            <person name="Jenkins C."/>
        </authorList>
    </citation>
    <scope>NUCLEOTIDE SEQUENCE</scope>
    <source>
        <strain evidence="4">Goon Nure</strain>
    </source>
</reference>
<feature type="domain" description="CS" evidence="3">
    <location>
        <begin position="51"/>
        <end position="139"/>
    </location>
</feature>
<dbReference type="Proteomes" id="UP000244811">
    <property type="component" value="Chromosome 3"/>
</dbReference>
<feature type="compositionally biased region" description="Basic and acidic residues" evidence="1">
    <location>
        <begin position="142"/>
        <end position="155"/>
    </location>
</feature>
<dbReference type="Gene3D" id="2.60.40.790">
    <property type="match status" value="1"/>
</dbReference>
<gene>
    <name evidence="4" type="ORF">MACK_003781</name>
</gene>
<evidence type="ECO:0000259" key="2">
    <source>
        <dbReference type="PROSITE" id="PS51048"/>
    </source>
</evidence>
<dbReference type="PROSITE" id="PS51203">
    <property type="entry name" value="CS"/>
    <property type="match status" value="1"/>
</dbReference>
<feature type="domain" description="SGS" evidence="2">
    <location>
        <begin position="124"/>
        <end position="191"/>
    </location>
</feature>
<protein>
    <submittedName>
        <fullName evidence="4">Calcyclin binding protein-like</fullName>
    </submittedName>
</protein>
<accession>A0A976SIW5</accession>
<dbReference type="InterPro" id="IPR007699">
    <property type="entry name" value="SGS_dom"/>
</dbReference>
<dbReference type="GO" id="GO:0005634">
    <property type="term" value="C:nucleus"/>
    <property type="evidence" value="ECO:0007669"/>
    <property type="project" value="TreeGrafter"/>
</dbReference>
<dbReference type="SUPFAM" id="SSF49764">
    <property type="entry name" value="HSP20-like chaperones"/>
    <property type="match status" value="1"/>
</dbReference>
<dbReference type="InterPro" id="IPR052289">
    <property type="entry name" value="Calcyclin-binding_UBL-bridge"/>
</dbReference>
<evidence type="ECO:0000259" key="3">
    <source>
        <dbReference type="PROSITE" id="PS51203"/>
    </source>
</evidence>
<feature type="region of interest" description="Disordered" evidence="1">
    <location>
        <begin position="134"/>
        <end position="159"/>
    </location>
</feature>
<evidence type="ECO:0000313" key="5">
    <source>
        <dbReference type="Proteomes" id="UP000244811"/>
    </source>
</evidence>
<dbReference type="PROSITE" id="PS51048">
    <property type="entry name" value="SGS"/>
    <property type="match status" value="1"/>
</dbReference>
<organism evidence="4 5">
    <name type="scientific">Theileria orientalis</name>
    <dbReference type="NCBI Taxonomy" id="68886"/>
    <lineage>
        <taxon>Eukaryota</taxon>
        <taxon>Sar</taxon>
        <taxon>Alveolata</taxon>
        <taxon>Apicomplexa</taxon>
        <taxon>Aconoidasida</taxon>
        <taxon>Piroplasmida</taxon>
        <taxon>Theileriidae</taxon>
        <taxon>Theileria</taxon>
    </lineage>
</organism>
<dbReference type="CDD" id="cd06463">
    <property type="entry name" value="p23_like"/>
    <property type="match status" value="1"/>
</dbReference>
<dbReference type="InterPro" id="IPR007052">
    <property type="entry name" value="CS_dom"/>
</dbReference>
<evidence type="ECO:0000256" key="1">
    <source>
        <dbReference type="SAM" id="MobiDB-lite"/>
    </source>
</evidence>
<sequence>MSLADLEEWRRLLTLATRPSVKTQIELFITNLESTVGVSNGVKTKTNVVFNTISSFYWDQTSNFVTVTIPFDEEINDVVVDVDTQFLDVKFSSGPKHYQFKLKRLYSTIKKEGVSWKHKSGSLQVKLEKDKQVNWTSLSSSPDKEKKPTLPKSDDSNPQAMLMDMMKNLYNEGDDEMKRTIAKAWVSAYTN</sequence>
<dbReference type="PANTHER" id="PTHR13164:SF3">
    <property type="entry name" value="CALCYCLIN-BINDING PROTEIN"/>
    <property type="match status" value="1"/>
</dbReference>
<dbReference type="InterPro" id="IPR008978">
    <property type="entry name" value="HSP20-like_chaperone"/>
</dbReference>
<dbReference type="PANTHER" id="PTHR13164">
    <property type="entry name" value="CALICYLIN BINDING PROTEIN"/>
    <property type="match status" value="1"/>
</dbReference>
<name>A0A976SIW5_THEOR</name>